<protein>
    <submittedName>
        <fullName evidence="2">Holin</fullName>
    </submittedName>
</protein>
<evidence type="ECO:0000313" key="2">
    <source>
        <dbReference type="EMBL" id="PWE85777.1"/>
    </source>
</evidence>
<proteinExistence type="predicted"/>
<sequence length="85" mass="9610">MKSINWRVRLKNKNFWVTFIPAMMMLVQVILSIFGYSFEVEKVQGKLLDLVDAVFTVLVIVGVINDPTTVGLSDSKAAMEYSQPK</sequence>
<keyword evidence="1" id="KW-0472">Membrane</keyword>
<dbReference type="Pfam" id="PF04531">
    <property type="entry name" value="Phage_holin_1"/>
    <property type="match status" value="1"/>
</dbReference>
<gene>
    <name evidence="2" type="ORF">LG34_13785</name>
</gene>
<dbReference type="InterPro" id="IPR006485">
    <property type="entry name" value="Phage-like_holin"/>
</dbReference>
<feature type="transmembrane region" description="Helical" evidence="1">
    <location>
        <begin position="47"/>
        <end position="64"/>
    </location>
</feature>
<dbReference type="RefSeq" id="WP_109216490.1">
    <property type="nucleotide sequence ID" value="NZ_CABMEW010000035.1"/>
</dbReference>
<feature type="transmembrane region" description="Helical" evidence="1">
    <location>
        <begin position="15"/>
        <end position="35"/>
    </location>
</feature>
<evidence type="ECO:0000256" key="1">
    <source>
        <dbReference type="SAM" id="Phobius"/>
    </source>
</evidence>
<keyword evidence="1" id="KW-1133">Transmembrane helix</keyword>
<name>A0A2V1JM74_EUBRA</name>
<dbReference type="EMBL" id="JRFU01000153">
    <property type="protein sequence ID" value="PWE85777.1"/>
    <property type="molecule type" value="Genomic_DNA"/>
</dbReference>
<keyword evidence="1" id="KW-0812">Transmembrane</keyword>
<comment type="caution">
    <text evidence="2">The sequence shown here is derived from an EMBL/GenBank/DDBJ whole genome shotgun (WGS) entry which is preliminary data.</text>
</comment>
<evidence type="ECO:0000313" key="3">
    <source>
        <dbReference type="Proteomes" id="UP000245288"/>
    </source>
</evidence>
<dbReference type="Proteomes" id="UP000245288">
    <property type="component" value="Unassembled WGS sequence"/>
</dbReference>
<dbReference type="NCBIfam" id="TIGR01598">
    <property type="entry name" value="holin_phiLC3"/>
    <property type="match status" value="1"/>
</dbReference>
<dbReference type="AlphaFoldDB" id="A0A2V1JM74"/>
<organism evidence="2 3">
    <name type="scientific">Eubacterium ramulus</name>
    <dbReference type="NCBI Taxonomy" id="39490"/>
    <lineage>
        <taxon>Bacteria</taxon>
        <taxon>Bacillati</taxon>
        <taxon>Bacillota</taxon>
        <taxon>Clostridia</taxon>
        <taxon>Eubacteriales</taxon>
        <taxon>Eubacteriaceae</taxon>
        <taxon>Eubacterium</taxon>
    </lineage>
</organism>
<keyword evidence="3" id="KW-1185">Reference proteome</keyword>
<accession>A0A2V1JM74</accession>
<reference evidence="2 3" key="1">
    <citation type="submission" date="2014-09" db="EMBL/GenBank/DDBJ databases">
        <title>Butyrate-producing bacteria isolated from human gut.</title>
        <authorList>
            <person name="Zhang Q."/>
            <person name="Zhao L."/>
        </authorList>
    </citation>
    <scope>NUCLEOTIDE SEQUENCE [LARGE SCALE GENOMIC DNA]</scope>
    <source>
        <strain evidence="2 3">21</strain>
    </source>
</reference>
<dbReference type="OrthoDB" id="3176072at2"/>